<evidence type="ECO:0000313" key="2">
    <source>
        <dbReference type="EMBL" id="KAJ7772436.1"/>
    </source>
</evidence>
<accession>A0AAD7JXB8</accession>
<keyword evidence="3" id="KW-1185">Reference proteome</keyword>
<evidence type="ECO:0000313" key="3">
    <source>
        <dbReference type="Proteomes" id="UP001215598"/>
    </source>
</evidence>
<dbReference type="EMBL" id="JARKIB010000014">
    <property type="protein sequence ID" value="KAJ7772436.1"/>
    <property type="molecule type" value="Genomic_DNA"/>
</dbReference>
<dbReference type="AlphaFoldDB" id="A0AAD7JXB8"/>
<feature type="region of interest" description="Disordered" evidence="1">
    <location>
        <begin position="77"/>
        <end position="107"/>
    </location>
</feature>
<comment type="caution">
    <text evidence="2">The sequence shown here is derived from an EMBL/GenBank/DDBJ whole genome shotgun (WGS) entry which is preliminary data.</text>
</comment>
<sequence>MGASLSLSRLLSRAESSAVPAGPAPCSIVQKLPNPQPKLGAFLAPEPSANTDNTVGPAPCESRDSLLHTEDSATIPNIGICRSSTGNDNDHTSTPENRTAYQSSYTPPTIVPHPRITQLSCTFSKINIIRDLRVLTALIVASPDLEDLNLQFEDNIMASADTKITMALAFREVMDSWLPCPPKFKGGWCSWMPTKHTPGFLVTLPAQNGIPRIKSFQRSFGHHLRSGSCPLWNILAEDWTALLPHLTFSHLTQPIIHESGIGPEVLSEFVLRHPTISWVDLDVEESQGSLFLPPITLPALHTIELGEGPSHQLFAGLHLTSVQNNLQVFLPFRRDTKRARASLDAALQQISALPVTTLFFKPWTAGKWVQPRLSRGERATAHMLKCITAVRLCLSEPNLGPARNILGWLAELPSLTTVSLSDLRDDRGVPEKGSTWGPFVEQVKAASASSGHRYLE</sequence>
<feature type="compositionally biased region" description="Polar residues" evidence="1">
    <location>
        <begin position="94"/>
        <end position="107"/>
    </location>
</feature>
<reference evidence="2" key="1">
    <citation type="submission" date="2023-03" db="EMBL/GenBank/DDBJ databases">
        <title>Massive genome expansion in bonnet fungi (Mycena s.s.) driven by repeated elements and novel gene families across ecological guilds.</title>
        <authorList>
            <consortium name="Lawrence Berkeley National Laboratory"/>
            <person name="Harder C.B."/>
            <person name="Miyauchi S."/>
            <person name="Viragh M."/>
            <person name="Kuo A."/>
            <person name="Thoen E."/>
            <person name="Andreopoulos B."/>
            <person name="Lu D."/>
            <person name="Skrede I."/>
            <person name="Drula E."/>
            <person name="Henrissat B."/>
            <person name="Morin E."/>
            <person name="Kohler A."/>
            <person name="Barry K."/>
            <person name="LaButti K."/>
            <person name="Morin E."/>
            <person name="Salamov A."/>
            <person name="Lipzen A."/>
            <person name="Mereny Z."/>
            <person name="Hegedus B."/>
            <person name="Baldrian P."/>
            <person name="Stursova M."/>
            <person name="Weitz H."/>
            <person name="Taylor A."/>
            <person name="Grigoriev I.V."/>
            <person name="Nagy L.G."/>
            <person name="Martin F."/>
            <person name="Kauserud H."/>
        </authorList>
    </citation>
    <scope>NUCLEOTIDE SEQUENCE</scope>
    <source>
        <strain evidence="2">CBHHK182m</strain>
    </source>
</reference>
<name>A0AAD7JXB8_9AGAR</name>
<evidence type="ECO:0000256" key="1">
    <source>
        <dbReference type="SAM" id="MobiDB-lite"/>
    </source>
</evidence>
<dbReference type="Proteomes" id="UP001215598">
    <property type="component" value="Unassembled WGS sequence"/>
</dbReference>
<organism evidence="2 3">
    <name type="scientific">Mycena metata</name>
    <dbReference type="NCBI Taxonomy" id="1033252"/>
    <lineage>
        <taxon>Eukaryota</taxon>
        <taxon>Fungi</taxon>
        <taxon>Dikarya</taxon>
        <taxon>Basidiomycota</taxon>
        <taxon>Agaricomycotina</taxon>
        <taxon>Agaricomycetes</taxon>
        <taxon>Agaricomycetidae</taxon>
        <taxon>Agaricales</taxon>
        <taxon>Marasmiineae</taxon>
        <taxon>Mycenaceae</taxon>
        <taxon>Mycena</taxon>
    </lineage>
</organism>
<proteinExistence type="predicted"/>
<gene>
    <name evidence="2" type="ORF">B0H16DRAFT_1769341</name>
</gene>
<protein>
    <submittedName>
        <fullName evidence="2">Uncharacterized protein</fullName>
    </submittedName>
</protein>